<dbReference type="EMBL" id="KZ678141">
    <property type="protein sequence ID" value="PSN62664.1"/>
    <property type="molecule type" value="Genomic_DNA"/>
</dbReference>
<proteinExistence type="predicted"/>
<keyword evidence="3" id="KW-1185">Reference proteome</keyword>
<sequence>MPSKRNPVSVHFGDIEGPGNFEDTQDTGIDLGFDDGDTLDAMAQEVDINNFGVDGRKNAVDCPLSLLSHQNSFTWSTQSFNIFSRWNQEGYITRYTSIFRRFTIFILEIGGVDARVKSLEREIAYVGNGITLRIAWPFDNTDKNPVQLAKFAFDDIRINNMPRFKMPNEHIDCGLFCPPSIIGRMHKFQLDFMSFPGNEESFYSPFG</sequence>
<accession>A0A2T2NB65</accession>
<organism evidence="2 3">
    <name type="scientific">Corynespora cassiicola Philippines</name>
    <dbReference type="NCBI Taxonomy" id="1448308"/>
    <lineage>
        <taxon>Eukaryota</taxon>
        <taxon>Fungi</taxon>
        <taxon>Dikarya</taxon>
        <taxon>Ascomycota</taxon>
        <taxon>Pezizomycotina</taxon>
        <taxon>Dothideomycetes</taxon>
        <taxon>Pleosporomycetidae</taxon>
        <taxon>Pleosporales</taxon>
        <taxon>Corynesporascaceae</taxon>
        <taxon>Corynespora</taxon>
    </lineage>
</organism>
<evidence type="ECO:0000256" key="1">
    <source>
        <dbReference type="SAM" id="MobiDB-lite"/>
    </source>
</evidence>
<dbReference type="Proteomes" id="UP000240883">
    <property type="component" value="Unassembled WGS sequence"/>
</dbReference>
<reference evidence="2 3" key="1">
    <citation type="journal article" date="2018" name="Front. Microbiol.">
        <title>Genome-Wide Analysis of Corynespora cassiicola Leaf Fall Disease Putative Effectors.</title>
        <authorList>
            <person name="Lopez D."/>
            <person name="Ribeiro S."/>
            <person name="Label P."/>
            <person name="Fumanal B."/>
            <person name="Venisse J.S."/>
            <person name="Kohler A."/>
            <person name="de Oliveira R.R."/>
            <person name="Labutti K."/>
            <person name="Lipzen A."/>
            <person name="Lail K."/>
            <person name="Bauer D."/>
            <person name="Ohm R.A."/>
            <person name="Barry K.W."/>
            <person name="Spatafora J."/>
            <person name="Grigoriev I.V."/>
            <person name="Martin F.M."/>
            <person name="Pujade-Renaud V."/>
        </authorList>
    </citation>
    <scope>NUCLEOTIDE SEQUENCE [LARGE SCALE GENOMIC DNA]</scope>
    <source>
        <strain evidence="2 3">Philippines</strain>
    </source>
</reference>
<protein>
    <submittedName>
        <fullName evidence="2">Uncharacterized protein</fullName>
    </submittedName>
</protein>
<name>A0A2T2NB65_CORCC</name>
<dbReference type="AlphaFoldDB" id="A0A2T2NB65"/>
<gene>
    <name evidence="2" type="ORF">BS50DRAFT_591931</name>
</gene>
<evidence type="ECO:0000313" key="2">
    <source>
        <dbReference type="EMBL" id="PSN62664.1"/>
    </source>
</evidence>
<evidence type="ECO:0000313" key="3">
    <source>
        <dbReference type="Proteomes" id="UP000240883"/>
    </source>
</evidence>
<feature type="region of interest" description="Disordered" evidence="1">
    <location>
        <begin position="1"/>
        <end position="21"/>
    </location>
</feature>